<evidence type="ECO:0000259" key="3">
    <source>
        <dbReference type="Pfam" id="PF13579"/>
    </source>
</evidence>
<dbReference type="EMBL" id="JALJEJ010000001">
    <property type="protein sequence ID" value="MCJ8208578.1"/>
    <property type="molecule type" value="Genomic_DNA"/>
</dbReference>
<sequence>MRILIVSQYFWPEKFRINDLAVGLKEKGHEVEVLTGKPNYGKTTFYEGYSFLNKSRETWNDIKIHRAALIPRHKANNIDLVFNYLSFALFGSIKAFFLKGRYDKIFVFVPSPIISGVPAIVLKRRKKIPIYFWVQDLWPESVTATTDIKNKRIINFLESVTHWIYKNCDKILIQSQAFTPSILQRANDEKKIIYYPNSVEALYKVVSPLGEFKRQLPQGFTVMFAGNIGEAQDFNTLLNAACITRDHNKNIKWVIIGDGRKKPYVEQKIADNNLQDVFFLLGERPVEQMPNFFACADCLLVSLKSNYIFSLTIPSKVQSYLACGKPLIGALDGEGARIIKDANAGLVSDAEDSVGLANNIEKMSKMSVSERAKLGNNARAYFELEFEREKLLDKLEDIFKSDL</sequence>
<keyword evidence="1" id="KW-0472">Membrane</keyword>
<dbReference type="Proteomes" id="UP001139450">
    <property type="component" value="Unassembled WGS sequence"/>
</dbReference>
<reference evidence="4" key="1">
    <citation type="submission" date="2022-04" db="EMBL/GenBank/DDBJ databases">
        <title>Mucilaginibacter sp. RS28 isolated from freshwater.</title>
        <authorList>
            <person name="Ko S.-R."/>
        </authorList>
    </citation>
    <scope>NUCLEOTIDE SEQUENCE</scope>
    <source>
        <strain evidence="4">RS28</strain>
    </source>
</reference>
<evidence type="ECO:0000256" key="1">
    <source>
        <dbReference type="SAM" id="Phobius"/>
    </source>
</evidence>
<feature type="domain" description="Glycosyl transferase family 1" evidence="2">
    <location>
        <begin position="220"/>
        <end position="380"/>
    </location>
</feature>
<evidence type="ECO:0000259" key="2">
    <source>
        <dbReference type="Pfam" id="PF00534"/>
    </source>
</evidence>
<organism evidence="4 5">
    <name type="scientific">Mucilaginibacter straminoryzae</name>
    <dbReference type="NCBI Taxonomy" id="2932774"/>
    <lineage>
        <taxon>Bacteria</taxon>
        <taxon>Pseudomonadati</taxon>
        <taxon>Bacteroidota</taxon>
        <taxon>Sphingobacteriia</taxon>
        <taxon>Sphingobacteriales</taxon>
        <taxon>Sphingobacteriaceae</taxon>
        <taxon>Mucilaginibacter</taxon>
    </lineage>
</organism>
<dbReference type="AlphaFoldDB" id="A0A9X2BBS5"/>
<gene>
    <name evidence="4" type="ORF">MUY27_02585</name>
</gene>
<evidence type="ECO:0000313" key="4">
    <source>
        <dbReference type="EMBL" id="MCJ8208578.1"/>
    </source>
</evidence>
<evidence type="ECO:0000313" key="5">
    <source>
        <dbReference type="Proteomes" id="UP001139450"/>
    </source>
</evidence>
<dbReference type="CDD" id="cd03794">
    <property type="entry name" value="GT4_WbuB-like"/>
    <property type="match status" value="1"/>
</dbReference>
<feature type="transmembrane region" description="Helical" evidence="1">
    <location>
        <begin position="104"/>
        <end position="122"/>
    </location>
</feature>
<accession>A0A9X2BBS5</accession>
<dbReference type="Pfam" id="PF00534">
    <property type="entry name" value="Glycos_transf_1"/>
    <property type="match status" value="1"/>
</dbReference>
<feature type="domain" description="Glycosyltransferase subfamily 4-like N-terminal" evidence="3">
    <location>
        <begin position="16"/>
        <end position="197"/>
    </location>
</feature>
<dbReference type="RefSeq" id="WP_245128406.1">
    <property type="nucleotide sequence ID" value="NZ_JALJEJ010000001.1"/>
</dbReference>
<dbReference type="GO" id="GO:0016757">
    <property type="term" value="F:glycosyltransferase activity"/>
    <property type="evidence" value="ECO:0007669"/>
    <property type="project" value="InterPro"/>
</dbReference>
<keyword evidence="1" id="KW-1133">Transmembrane helix</keyword>
<proteinExistence type="predicted"/>
<comment type="caution">
    <text evidence="4">The sequence shown here is derived from an EMBL/GenBank/DDBJ whole genome shotgun (WGS) entry which is preliminary data.</text>
</comment>
<name>A0A9X2BBS5_9SPHI</name>
<dbReference type="Pfam" id="PF13579">
    <property type="entry name" value="Glyco_trans_4_4"/>
    <property type="match status" value="1"/>
</dbReference>
<dbReference type="SUPFAM" id="SSF53756">
    <property type="entry name" value="UDP-Glycosyltransferase/glycogen phosphorylase"/>
    <property type="match status" value="1"/>
</dbReference>
<keyword evidence="1" id="KW-0812">Transmembrane</keyword>
<dbReference type="InterPro" id="IPR028098">
    <property type="entry name" value="Glyco_trans_4-like_N"/>
</dbReference>
<dbReference type="InterPro" id="IPR001296">
    <property type="entry name" value="Glyco_trans_1"/>
</dbReference>
<keyword evidence="5" id="KW-1185">Reference proteome</keyword>
<dbReference type="PANTHER" id="PTHR12526">
    <property type="entry name" value="GLYCOSYLTRANSFERASE"/>
    <property type="match status" value="1"/>
</dbReference>
<dbReference type="Gene3D" id="3.40.50.2000">
    <property type="entry name" value="Glycogen Phosphorylase B"/>
    <property type="match status" value="2"/>
</dbReference>
<protein>
    <submittedName>
        <fullName evidence="4">Glycosyltransferase family 4 protein</fullName>
    </submittedName>
</protein>
<feature type="transmembrane region" description="Helical" evidence="1">
    <location>
        <begin position="80"/>
        <end position="98"/>
    </location>
</feature>